<dbReference type="HOGENOM" id="CLU_086085_1_0_1"/>
<feature type="region of interest" description="Disordered" evidence="2">
    <location>
        <begin position="1"/>
        <end position="71"/>
    </location>
</feature>
<evidence type="ECO:0000313" key="4">
    <source>
        <dbReference type="Proteomes" id="UP000053599"/>
    </source>
</evidence>
<reference evidence="3 4" key="1">
    <citation type="submission" date="2015-01" db="EMBL/GenBank/DDBJ databases">
        <title>The Genome Sequence of Exophiala sideris CBS121828.</title>
        <authorList>
            <consortium name="The Broad Institute Genomics Platform"/>
            <person name="Cuomo C."/>
            <person name="de Hoog S."/>
            <person name="Gorbushina A."/>
            <person name="Stielow B."/>
            <person name="Teixiera M."/>
            <person name="Abouelleil A."/>
            <person name="Chapman S.B."/>
            <person name="Priest M."/>
            <person name="Young S.K."/>
            <person name="Wortman J."/>
            <person name="Nusbaum C."/>
            <person name="Birren B."/>
        </authorList>
    </citation>
    <scope>NUCLEOTIDE SEQUENCE [LARGE SCALE GENOMIC DNA]</scope>
    <source>
        <strain evidence="3 4">CBS 121828</strain>
    </source>
</reference>
<accession>A0A0D1WUP4</accession>
<evidence type="ECO:0000313" key="3">
    <source>
        <dbReference type="EMBL" id="KIV78916.1"/>
    </source>
</evidence>
<organism evidence="3 4">
    <name type="scientific">Exophiala sideris</name>
    <dbReference type="NCBI Taxonomy" id="1016849"/>
    <lineage>
        <taxon>Eukaryota</taxon>
        <taxon>Fungi</taxon>
        <taxon>Dikarya</taxon>
        <taxon>Ascomycota</taxon>
        <taxon>Pezizomycotina</taxon>
        <taxon>Eurotiomycetes</taxon>
        <taxon>Chaetothyriomycetidae</taxon>
        <taxon>Chaetothyriales</taxon>
        <taxon>Herpotrichiellaceae</taxon>
        <taxon>Exophiala</taxon>
    </lineage>
</organism>
<feature type="coiled-coil region" evidence="1">
    <location>
        <begin position="229"/>
        <end position="256"/>
    </location>
</feature>
<evidence type="ECO:0000256" key="1">
    <source>
        <dbReference type="SAM" id="Coils"/>
    </source>
</evidence>
<dbReference type="Proteomes" id="UP000053599">
    <property type="component" value="Unassembled WGS sequence"/>
</dbReference>
<dbReference type="OrthoDB" id="4156944at2759"/>
<protein>
    <submittedName>
        <fullName evidence="3">Uncharacterized protein</fullName>
    </submittedName>
</protein>
<keyword evidence="1" id="KW-0175">Coiled coil</keyword>
<gene>
    <name evidence="3" type="ORF">PV11_06517</name>
</gene>
<name>A0A0D1WUP4_9EURO</name>
<proteinExistence type="predicted"/>
<dbReference type="EMBL" id="KN846953">
    <property type="protein sequence ID" value="KIV78916.1"/>
    <property type="molecule type" value="Genomic_DNA"/>
</dbReference>
<dbReference type="AlphaFoldDB" id="A0A0D1WUP4"/>
<evidence type="ECO:0000256" key="2">
    <source>
        <dbReference type="SAM" id="MobiDB-lite"/>
    </source>
</evidence>
<sequence>MTSMSLKPRRVAVKPAFVKGHDKDRTPPGYLPDPFESNDKPRRGTNSSRRTSTRVSKHQAGEKHNSPSSVLADSFSASLDQYRNEIHNSVSKDLDDVEKEMLTTLEDLTTDLDDHIKRLSKVEEPLQKPFDTETLSTWTYPPGDHSEGKHQEVLLQVRMANFRKLREEKEKTLCRLWEEWEDIQFELIGLAAEVLGPDMMTFAQSRDEDMKPGQKGRLENALRPAQSRQHEQDDQHESIEQDLEALQEQMNQISTKTKSTVTEMQQQYTVQKNKLFKGLHRHIELLAAL</sequence>